<keyword evidence="10" id="KW-1185">Reference proteome</keyword>
<dbReference type="Pfam" id="PF04658">
    <property type="entry name" value="TAFII55_N"/>
    <property type="match status" value="1"/>
</dbReference>
<dbReference type="SMART" id="SM01370">
    <property type="entry name" value="TAFII55_N"/>
    <property type="match status" value="1"/>
</dbReference>
<proteinExistence type="inferred from homology"/>
<reference evidence="9" key="1">
    <citation type="submission" date="2021-11" db="EMBL/GenBank/DDBJ databases">
        <authorList>
            <consortium name="Genoscope - CEA"/>
            <person name="William W."/>
        </authorList>
    </citation>
    <scope>NUCLEOTIDE SEQUENCE</scope>
</reference>
<dbReference type="GO" id="GO:0051123">
    <property type="term" value="P:RNA polymerase II preinitiation complex assembly"/>
    <property type="evidence" value="ECO:0007669"/>
    <property type="project" value="TreeGrafter"/>
</dbReference>
<dbReference type="Proteomes" id="UP000789595">
    <property type="component" value="Unassembled WGS sequence"/>
</dbReference>
<evidence type="ECO:0000256" key="5">
    <source>
        <dbReference type="ARBA" id="ARBA00023242"/>
    </source>
</evidence>
<evidence type="ECO:0000256" key="1">
    <source>
        <dbReference type="ARBA" id="ARBA00004123"/>
    </source>
</evidence>
<evidence type="ECO:0000256" key="6">
    <source>
        <dbReference type="SAM" id="Coils"/>
    </source>
</evidence>
<evidence type="ECO:0000256" key="2">
    <source>
        <dbReference type="ARBA" id="ARBA00009368"/>
    </source>
</evidence>
<accession>A0A8J2T034</accession>
<evidence type="ECO:0000256" key="7">
    <source>
        <dbReference type="SAM" id="MobiDB-lite"/>
    </source>
</evidence>
<keyword evidence="6" id="KW-0175">Coiled coil</keyword>
<dbReference type="InterPro" id="IPR037817">
    <property type="entry name" value="TAF7"/>
</dbReference>
<organism evidence="9 10">
    <name type="scientific">Pelagomonas calceolata</name>
    <dbReference type="NCBI Taxonomy" id="35677"/>
    <lineage>
        <taxon>Eukaryota</taxon>
        <taxon>Sar</taxon>
        <taxon>Stramenopiles</taxon>
        <taxon>Ochrophyta</taxon>
        <taxon>Pelagophyceae</taxon>
        <taxon>Pelagomonadales</taxon>
        <taxon>Pelagomonadaceae</taxon>
        <taxon>Pelagomonas</taxon>
    </lineage>
</organism>
<evidence type="ECO:0000256" key="4">
    <source>
        <dbReference type="ARBA" id="ARBA00023163"/>
    </source>
</evidence>
<feature type="region of interest" description="Disordered" evidence="7">
    <location>
        <begin position="1"/>
        <end position="45"/>
    </location>
</feature>
<dbReference type="PANTHER" id="PTHR12228">
    <property type="entry name" value="TRANSCRIPTION INITIATION FACTOR TFIID 55 KD SUBUNIT-RELATED"/>
    <property type="match status" value="1"/>
</dbReference>
<keyword evidence="4" id="KW-0804">Transcription</keyword>
<protein>
    <recommendedName>
        <fullName evidence="8">TAFII55 protein conserved region domain-containing protein</fullName>
    </recommendedName>
</protein>
<feature type="domain" description="TAFII55 protein conserved region" evidence="8">
    <location>
        <begin position="55"/>
        <end position="220"/>
    </location>
</feature>
<evidence type="ECO:0000256" key="3">
    <source>
        <dbReference type="ARBA" id="ARBA00023015"/>
    </source>
</evidence>
<feature type="compositionally biased region" description="Pro residues" evidence="7">
    <location>
        <begin position="448"/>
        <end position="459"/>
    </location>
</feature>
<dbReference type="CDD" id="cd08047">
    <property type="entry name" value="TAF7"/>
    <property type="match status" value="1"/>
</dbReference>
<dbReference type="EMBL" id="CAKKNE010000005">
    <property type="protein sequence ID" value="CAH0377607.1"/>
    <property type="molecule type" value="Genomic_DNA"/>
</dbReference>
<dbReference type="GO" id="GO:0005669">
    <property type="term" value="C:transcription factor TFIID complex"/>
    <property type="evidence" value="ECO:0007669"/>
    <property type="project" value="InterPro"/>
</dbReference>
<dbReference type="AlphaFoldDB" id="A0A8J2T034"/>
<feature type="region of interest" description="Disordered" evidence="7">
    <location>
        <begin position="365"/>
        <end position="466"/>
    </location>
</feature>
<dbReference type="PANTHER" id="PTHR12228:SF0">
    <property type="entry name" value="TATA-BOX BINDING PROTEIN ASSOCIATED FACTOR 7"/>
    <property type="match status" value="1"/>
</dbReference>
<comment type="caution">
    <text evidence="9">The sequence shown here is derived from an EMBL/GenBank/DDBJ whole genome shotgun (WGS) entry which is preliminary data.</text>
</comment>
<feature type="coiled-coil region" evidence="6">
    <location>
        <begin position="193"/>
        <end position="220"/>
    </location>
</feature>
<feature type="compositionally biased region" description="Low complexity" evidence="7">
    <location>
        <begin position="365"/>
        <end position="397"/>
    </location>
</feature>
<evidence type="ECO:0000313" key="10">
    <source>
        <dbReference type="Proteomes" id="UP000789595"/>
    </source>
</evidence>
<keyword evidence="3" id="KW-0805">Transcription regulation</keyword>
<gene>
    <name evidence="9" type="ORF">PECAL_5P21470</name>
</gene>
<keyword evidence="5" id="KW-0539">Nucleus</keyword>
<evidence type="ECO:0000313" key="9">
    <source>
        <dbReference type="EMBL" id="CAH0377607.1"/>
    </source>
</evidence>
<comment type="subcellular location">
    <subcellularLocation>
        <location evidence="1">Nucleus</location>
    </subcellularLocation>
</comment>
<comment type="similarity">
    <text evidence="2">Belongs to the TAF7 family.</text>
</comment>
<name>A0A8J2T034_9STRA</name>
<evidence type="ECO:0000259" key="8">
    <source>
        <dbReference type="SMART" id="SM01370"/>
    </source>
</evidence>
<dbReference type="InterPro" id="IPR006751">
    <property type="entry name" value="TAFII55_prot_cons_reg"/>
</dbReference>
<dbReference type="GO" id="GO:0016251">
    <property type="term" value="F:RNA polymerase II general transcription initiation factor activity"/>
    <property type="evidence" value="ECO:0007669"/>
    <property type="project" value="TreeGrafter"/>
</dbReference>
<dbReference type="OrthoDB" id="153872at2759"/>
<sequence>MAPKQPHGADCAPLQSERLSASGQRLRDAAAARARRRRPVQNMAARSDAQTLVALRFVDCPHAANRLEQKVAKDKTEGVEFTPEGDTSVKQDDFHSLDFRCKIDDLDLPARLVNLPTIVETHKTWDRETYVKCGDVGQILLVFKDESSRTQDKARQAAHAGSAWSLVHPDGLTPPLQDVIRRRFSKARKRSRKDVTVEEVRRAEDLLVELRNNDNEVAEETICEDIVRFEDWMIDANGKGREFREDGLRDSERAWMFLSSSDLRGIRTTPVLMPGKPAVQGPDLSTLAGVTAYRTKVAERHSKLAQDVATLKRTAAAAGGQVPEAAQRDLLKKEEQRKKLGITMARLDQKILEFTAAAAGEQLPASAAASPKAPPGAGKRISLKLPGAPAPAAGSGKRLSLKLPTRPAEPVVEAPPMGTAAPMDVEPPAAPRTGKRLSLKLPARLADQPPPPPSPPPPSSSAMSDD</sequence>